<proteinExistence type="predicted"/>
<gene>
    <name evidence="10" type="ORF">HYPDE_28678</name>
</gene>
<evidence type="ECO:0000259" key="9">
    <source>
        <dbReference type="Pfam" id="PF12704"/>
    </source>
</evidence>
<dbReference type="PANTHER" id="PTHR43738">
    <property type="entry name" value="ABC TRANSPORTER, MEMBRANE PROTEIN"/>
    <property type="match status" value="1"/>
</dbReference>
<dbReference type="EMBL" id="CP005587">
    <property type="protein sequence ID" value="AGK57415.1"/>
    <property type="molecule type" value="Genomic_DNA"/>
</dbReference>
<organism evidence="10 11">
    <name type="scientific">Hyphomicrobium denitrificans 1NES1</name>
    <dbReference type="NCBI Taxonomy" id="670307"/>
    <lineage>
        <taxon>Bacteria</taxon>
        <taxon>Pseudomonadati</taxon>
        <taxon>Pseudomonadota</taxon>
        <taxon>Alphaproteobacteria</taxon>
        <taxon>Hyphomicrobiales</taxon>
        <taxon>Hyphomicrobiaceae</taxon>
        <taxon>Hyphomicrobium</taxon>
    </lineage>
</organism>
<evidence type="ECO:0000259" key="8">
    <source>
        <dbReference type="Pfam" id="PF02687"/>
    </source>
</evidence>
<dbReference type="Pfam" id="PF02687">
    <property type="entry name" value="FtsX"/>
    <property type="match status" value="1"/>
</dbReference>
<keyword evidence="2" id="KW-0813">Transport</keyword>
<comment type="subcellular location">
    <subcellularLocation>
        <location evidence="1">Cell membrane</location>
        <topology evidence="1">Multi-pass membrane protein</topology>
    </subcellularLocation>
</comment>
<dbReference type="PIRSF" id="PIRSF031773">
    <property type="entry name" value="DevC"/>
    <property type="match status" value="1"/>
</dbReference>
<dbReference type="KEGG" id="hdt:HYPDE_28678"/>
<evidence type="ECO:0008006" key="12">
    <source>
        <dbReference type="Google" id="ProtNLM"/>
    </source>
</evidence>
<keyword evidence="11" id="KW-1185">Reference proteome</keyword>
<evidence type="ECO:0000256" key="7">
    <source>
        <dbReference type="SAM" id="Phobius"/>
    </source>
</evidence>
<dbReference type="GO" id="GO:0005886">
    <property type="term" value="C:plasma membrane"/>
    <property type="evidence" value="ECO:0007669"/>
    <property type="project" value="UniProtKB-SubCell"/>
</dbReference>
<dbReference type="HOGENOM" id="CLU_000604_8_9_5"/>
<evidence type="ECO:0000256" key="2">
    <source>
        <dbReference type="ARBA" id="ARBA00022448"/>
    </source>
</evidence>
<dbReference type="InterPro" id="IPR025857">
    <property type="entry name" value="MacB_PCD"/>
</dbReference>
<name>N0BBB5_9HYPH</name>
<keyword evidence="3" id="KW-1003">Cell membrane</keyword>
<dbReference type="AlphaFoldDB" id="N0BBB5"/>
<evidence type="ECO:0000313" key="10">
    <source>
        <dbReference type="EMBL" id="AGK57415.1"/>
    </source>
</evidence>
<dbReference type="eggNOG" id="COG0577">
    <property type="taxonomic scope" value="Bacteria"/>
</dbReference>
<feature type="domain" description="ABC3 transporter permease C-terminal" evidence="8">
    <location>
        <begin position="323"/>
        <end position="433"/>
    </location>
</feature>
<keyword evidence="6 7" id="KW-0472">Membrane</keyword>
<evidence type="ECO:0000313" key="11">
    <source>
        <dbReference type="Proteomes" id="UP000005952"/>
    </source>
</evidence>
<protein>
    <recommendedName>
        <fullName evidence="12">ABC3 transporter permease protein domain-containing protein</fullName>
    </recommendedName>
</protein>
<feature type="transmembrane region" description="Helical" evidence="7">
    <location>
        <begin position="308"/>
        <end position="339"/>
    </location>
</feature>
<reference evidence="10 11" key="1">
    <citation type="journal article" date="2013" name="Genome Announc.">
        <title>Genome sequences for three denitrifying bacterial strains isolated from a uranium- and nitrate-contaminated subsurface environment.</title>
        <authorList>
            <person name="Venkatramanan R."/>
            <person name="Prakash O."/>
            <person name="Woyke T."/>
            <person name="Chain P."/>
            <person name="Goodwin L.A."/>
            <person name="Watson D."/>
            <person name="Brooks S."/>
            <person name="Kostka J.E."/>
            <person name="Green S.J."/>
        </authorList>
    </citation>
    <scope>NUCLEOTIDE SEQUENCE [LARGE SCALE GENOMIC DNA]</scope>
    <source>
        <strain evidence="10 11">1NES1</strain>
    </source>
</reference>
<dbReference type="InterPro" id="IPR003838">
    <property type="entry name" value="ABC3_permease_C"/>
</dbReference>
<evidence type="ECO:0000256" key="4">
    <source>
        <dbReference type="ARBA" id="ARBA00022692"/>
    </source>
</evidence>
<dbReference type="STRING" id="670307.HYPDE_28678"/>
<dbReference type="InterPro" id="IPR005891">
    <property type="entry name" value="DevC"/>
</dbReference>
<sequence>MSTTRKRQPHPLPATFDQTATVIEAGQRPQGGGQVMELAVNMPAGASARPTVSKRTRSRRRSIPMVMKLAYRNLFHDRMSFFVTIVGIVFSVVLVAVQSGIYLGSQKKISAIIDAAPADLWVIPLGTKSYDDPSFLSGRERHMVLSTPGVENSEDMVVSFASWRKPQGGRNTILLIGTAGDSPKALPWNIIKGSRAALEAPDTVAIDQSYFPDLGVNGLGQRAEINGASVELVAITKRIRSFTTLPFVFTSIEEARRLSGAEQDQASYQRVTLLSGADIEKVRAEIEQRLPDTEVLTQDEFRKRSQNYWLFQTGAGAALIAGALLGLIVGIVIVAQTLYSSTKDHINEFATLRALGAGAGYIVKVILMQAVLSGLIGYVLGMILALLAIRGAQDTKLTVIMTPGLAGGLFAVTIGMCIFAAISAIIKVVRIDPAVVFSR</sequence>
<feature type="domain" description="MacB-like periplasmic core" evidence="9">
    <location>
        <begin position="82"/>
        <end position="288"/>
    </location>
</feature>
<evidence type="ECO:0000256" key="5">
    <source>
        <dbReference type="ARBA" id="ARBA00022989"/>
    </source>
</evidence>
<feature type="transmembrane region" description="Helical" evidence="7">
    <location>
        <begin position="81"/>
        <end position="103"/>
    </location>
</feature>
<dbReference type="Proteomes" id="UP000005952">
    <property type="component" value="Chromosome"/>
</dbReference>
<evidence type="ECO:0000256" key="1">
    <source>
        <dbReference type="ARBA" id="ARBA00004651"/>
    </source>
</evidence>
<evidence type="ECO:0000256" key="3">
    <source>
        <dbReference type="ARBA" id="ARBA00022475"/>
    </source>
</evidence>
<accession>N0BBB5</accession>
<evidence type="ECO:0000256" key="6">
    <source>
        <dbReference type="ARBA" id="ARBA00023136"/>
    </source>
</evidence>
<feature type="transmembrane region" description="Helical" evidence="7">
    <location>
        <begin position="399"/>
        <end position="426"/>
    </location>
</feature>
<keyword evidence="4 7" id="KW-0812">Transmembrane</keyword>
<dbReference type="Pfam" id="PF12704">
    <property type="entry name" value="MacB_PCD"/>
    <property type="match status" value="1"/>
</dbReference>
<feature type="transmembrane region" description="Helical" evidence="7">
    <location>
        <begin position="359"/>
        <end position="387"/>
    </location>
</feature>
<dbReference type="InterPro" id="IPR051125">
    <property type="entry name" value="ABC-4/HrtB_transporter"/>
</dbReference>
<keyword evidence="5 7" id="KW-1133">Transmembrane helix</keyword>
<dbReference type="PANTHER" id="PTHR43738:SF1">
    <property type="entry name" value="HEMIN TRANSPORT SYSTEM PERMEASE PROTEIN HRTB-RELATED"/>
    <property type="match status" value="1"/>
</dbReference>